<evidence type="ECO:0000313" key="3">
    <source>
        <dbReference type="Proteomes" id="UP000507222"/>
    </source>
</evidence>
<feature type="region of interest" description="Disordered" evidence="1">
    <location>
        <begin position="172"/>
        <end position="224"/>
    </location>
</feature>
<evidence type="ECO:0000256" key="1">
    <source>
        <dbReference type="SAM" id="MobiDB-lite"/>
    </source>
</evidence>
<dbReference type="EMBL" id="CAEKDK010000007">
    <property type="protein sequence ID" value="CAB4286098.1"/>
    <property type="molecule type" value="Genomic_DNA"/>
</dbReference>
<reference evidence="2 3" key="1">
    <citation type="submission" date="2020-05" db="EMBL/GenBank/DDBJ databases">
        <authorList>
            <person name="Campoy J."/>
            <person name="Schneeberger K."/>
            <person name="Spophaly S."/>
        </authorList>
    </citation>
    <scope>NUCLEOTIDE SEQUENCE [LARGE SCALE GENOMIC DNA]</scope>
    <source>
        <strain evidence="2">PruArmRojPasFocal</strain>
    </source>
</reference>
<proteinExistence type="predicted"/>
<organism evidence="2 3">
    <name type="scientific">Prunus armeniaca</name>
    <name type="common">Apricot</name>
    <name type="synonym">Armeniaca vulgaris</name>
    <dbReference type="NCBI Taxonomy" id="36596"/>
    <lineage>
        <taxon>Eukaryota</taxon>
        <taxon>Viridiplantae</taxon>
        <taxon>Streptophyta</taxon>
        <taxon>Embryophyta</taxon>
        <taxon>Tracheophyta</taxon>
        <taxon>Spermatophyta</taxon>
        <taxon>Magnoliopsida</taxon>
        <taxon>eudicotyledons</taxon>
        <taxon>Gunneridae</taxon>
        <taxon>Pentapetalae</taxon>
        <taxon>rosids</taxon>
        <taxon>fabids</taxon>
        <taxon>Rosales</taxon>
        <taxon>Rosaceae</taxon>
        <taxon>Amygdaloideae</taxon>
        <taxon>Amygdaleae</taxon>
        <taxon>Prunus</taxon>
    </lineage>
</organism>
<protein>
    <recommendedName>
        <fullName evidence="4">Reverse transcriptase Ty1/copia-type domain-containing protein</fullName>
    </recommendedName>
</protein>
<dbReference type="Proteomes" id="UP000507222">
    <property type="component" value="Unassembled WGS sequence"/>
</dbReference>
<feature type="compositionally biased region" description="Low complexity" evidence="1">
    <location>
        <begin position="195"/>
        <end position="204"/>
    </location>
</feature>
<dbReference type="AlphaFoldDB" id="A0A6J5VJG7"/>
<gene>
    <name evidence="2" type="ORF">CURHAP_LOCUS42786</name>
</gene>
<accession>A0A6J5VJG7</accession>
<sequence length="539" mass="59799">MLNYYSIRQGKMVTFCDNMSAINISKNPVQHSRTKHIDIRHHFIRELVEENVLSLEFVSTAKQLADIFTKPLDNLRFETLRQSLDWALVQHSIEATHSQLYTKSLNISSHALVSLWIAITLLCIRSSSSSIRFDLSSAPIAVTQGSWRLLLRVLLCRITMVTTWSRRTSSFAATDHSPSRSVRRRTAPSPPSGVTPTASPSRPSSSRRSRSSTTSRASPHPPASHFVSPVCATRYTDVICHRPLLIEEDFDLSSFGPTFVDFLTRHRLLPLVRGLPLPNFQIVREFYANFPDVSAASVALSGLVVCVRGVTIPLSFHFISAALGLPPIRSGSSCEPVPDFLPRRQLVNRLYVSPPEVLPTELSSSMMSQWTRTLYMLVRNYLNPTSQHGKVSWKAAHILFQLVIEQSVSVEFYVRESLIVAGAANATVPTSSLVLPRIITALAAHARVPALPTDDIGSSDSLKVNNQVTLHRSDAHCTSGGFSIEQQALLDSLSASHQVTHALLRRIWNRLDTYSELLLSVAGHIQPTAPPRSPRARSI</sequence>
<evidence type="ECO:0008006" key="4">
    <source>
        <dbReference type="Google" id="ProtNLM"/>
    </source>
</evidence>
<evidence type="ECO:0000313" key="2">
    <source>
        <dbReference type="EMBL" id="CAB4286098.1"/>
    </source>
</evidence>
<dbReference type="CDD" id="cd09272">
    <property type="entry name" value="RNase_HI_RT_Ty1"/>
    <property type="match status" value="1"/>
</dbReference>
<name>A0A6J5VJG7_PRUAR</name>